<evidence type="ECO:0000313" key="2">
    <source>
        <dbReference type="Proteomes" id="UP000000844"/>
    </source>
</evidence>
<dbReference type="AlphaFoldDB" id="D3PUT0"/>
<sequence>MATFDSGRDEGDEPFAIGAVAGAGPELDVGEGAGLVGAQQSQHAGVREPDLGGVAPGQRPAQCVQVATLDGVDLVGEDLPGPRIGLAEHPAEESRHVAAPVAVGPGEVGGRFDERAHQRGHVGWPWCRFEFVQAAGAFGVDGPHGVVDDRPQQAVLGAEVVVDRGDVGGGCLGQGPRRGGLDAVLAEQPGGGRDQSVACGLGVSRRRHGGSLVVDGGRHML</sequence>
<dbReference type="KEGG" id="sna:Snas_5320"/>
<protein>
    <submittedName>
        <fullName evidence="1">Uncharacterized protein</fullName>
    </submittedName>
</protein>
<accession>D3PUT0</accession>
<organism evidence="1 2">
    <name type="scientific">Stackebrandtia nassauensis (strain DSM 44728 / CIP 108903 / NRRL B-16338 / NBRC 102104 / LLR-40K-21)</name>
    <dbReference type="NCBI Taxonomy" id="446470"/>
    <lineage>
        <taxon>Bacteria</taxon>
        <taxon>Bacillati</taxon>
        <taxon>Actinomycetota</taxon>
        <taxon>Actinomycetes</taxon>
        <taxon>Glycomycetales</taxon>
        <taxon>Glycomycetaceae</taxon>
        <taxon>Stackebrandtia</taxon>
    </lineage>
</organism>
<dbReference type="HOGENOM" id="CLU_1250001_0_0_11"/>
<reference evidence="1 2" key="1">
    <citation type="journal article" date="2009" name="Stand. Genomic Sci.">
        <title>Complete genome sequence of Stackebrandtia nassauensis type strain (LLR-40K-21).</title>
        <authorList>
            <person name="Munk C."/>
            <person name="Lapidus A."/>
            <person name="Copeland A."/>
            <person name="Jando M."/>
            <person name="Mayilraj S."/>
            <person name="Glavina Del Rio T."/>
            <person name="Nolan M."/>
            <person name="Chen F."/>
            <person name="Lucas S."/>
            <person name="Tice H."/>
            <person name="Cheng J.F."/>
            <person name="Han C."/>
            <person name="Detter J.C."/>
            <person name="Bruce D."/>
            <person name="Goodwin L."/>
            <person name="Chain P."/>
            <person name="Pitluck S."/>
            <person name="Goker M."/>
            <person name="Ovchinikova G."/>
            <person name="Pati A."/>
            <person name="Ivanova N."/>
            <person name="Mavromatis K."/>
            <person name="Chen A."/>
            <person name="Palaniappan K."/>
            <person name="Land M."/>
            <person name="Hauser L."/>
            <person name="Chang Y.J."/>
            <person name="Jeffries C.D."/>
            <person name="Bristow J."/>
            <person name="Eisen J.A."/>
            <person name="Markowitz V."/>
            <person name="Hugenholtz P."/>
            <person name="Kyrpides N.C."/>
            <person name="Klenk H.P."/>
        </authorList>
    </citation>
    <scope>NUCLEOTIDE SEQUENCE [LARGE SCALE GENOMIC DNA]</scope>
    <source>
        <strain evidence="2">DSM 44728 / CIP 108903 / NRRL B-16338 / NBRC 102104 / LLR-40K-21</strain>
    </source>
</reference>
<dbReference type="STRING" id="446470.Snas_5320"/>
<evidence type="ECO:0000313" key="1">
    <source>
        <dbReference type="EMBL" id="ADD44954.1"/>
    </source>
</evidence>
<keyword evidence="2" id="KW-1185">Reference proteome</keyword>
<dbReference type="Proteomes" id="UP000000844">
    <property type="component" value="Chromosome"/>
</dbReference>
<dbReference type="EMBL" id="CP001778">
    <property type="protein sequence ID" value="ADD44954.1"/>
    <property type="molecule type" value="Genomic_DNA"/>
</dbReference>
<gene>
    <name evidence="1" type="ordered locus">Snas_5320</name>
</gene>
<proteinExistence type="predicted"/>
<name>D3PUT0_STANL</name>